<dbReference type="EMBL" id="JYDP01004271">
    <property type="protein sequence ID" value="KRY95016.1"/>
    <property type="molecule type" value="Genomic_DNA"/>
</dbReference>
<name>A0A0V1G9T0_9BILA</name>
<protein>
    <submittedName>
        <fullName evidence="1">Uncharacterized protein</fullName>
    </submittedName>
</protein>
<keyword evidence="2" id="KW-1185">Reference proteome</keyword>
<evidence type="ECO:0000313" key="1">
    <source>
        <dbReference type="EMBL" id="KRY95016.1"/>
    </source>
</evidence>
<evidence type="ECO:0000313" key="2">
    <source>
        <dbReference type="Proteomes" id="UP000055024"/>
    </source>
</evidence>
<organism evidence="1 2">
    <name type="scientific">Trichinella zimbabwensis</name>
    <dbReference type="NCBI Taxonomy" id="268475"/>
    <lineage>
        <taxon>Eukaryota</taxon>
        <taxon>Metazoa</taxon>
        <taxon>Ecdysozoa</taxon>
        <taxon>Nematoda</taxon>
        <taxon>Enoplea</taxon>
        <taxon>Dorylaimia</taxon>
        <taxon>Trichinellida</taxon>
        <taxon>Trichinellidae</taxon>
        <taxon>Trichinella</taxon>
    </lineage>
</organism>
<proteinExistence type="predicted"/>
<reference evidence="1 2" key="1">
    <citation type="submission" date="2015-01" db="EMBL/GenBank/DDBJ databases">
        <title>Evolution of Trichinella species and genotypes.</title>
        <authorList>
            <person name="Korhonen P.K."/>
            <person name="Edoardo P."/>
            <person name="Giuseppe L.R."/>
            <person name="Gasser R.B."/>
        </authorList>
    </citation>
    <scope>NUCLEOTIDE SEQUENCE [LARGE SCALE GENOMIC DNA]</scope>
    <source>
        <strain evidence="1">ISS1029</strain>
    </source>
</reference>
<gene>
    <name evidence="1" type="ORF">T11_12351</name>
</gene>
<dbReference type="AlphaFoldDB" id="A0A0V1G9T0"/>
<comment type="caution">
    <text evidence="1">The sequence shown here is derived from an EMBL/GenBank/DDBJ whole genome shotgun (WGS) entry which is preliminary data.</text>
</comment>
<sequence>MDQGKLDVVKNEIKHYDLLGAVNAKAKDRQYDGLMQR</sequence>
<dbReference type="Proteomes" id="UP000055024">
    <property type="component" value="Unassembled WGS sequence"/>
</dbReference>
<accession>A0A0V1G9T0</accession>